<dbReference type="EMBL" id="SLUI01000005">
    <property type="protein sequence ID" value="TCL37819.1"/>
    <property type="molecule type" value="Genomic_DNA"/>
</dbReference>
<evidence type="ECO:0000313" key="3">
    <source>
        <dbReference type="Proteomes" id="UP000295063"/>
    </source>
</evidence>
<proteinExistence type="predicted"/>
<evidence type="ECO:0000256" key="1">
    <source>
        <dbReference type="SAM" id="Coils"/>
    </source>
</evidence>
<dbReference type="Proteomes" id="UP000295063">
    <property type="component" value="Unassembled WGS sequence"/>
</dbReference>
<accession>A0A4R1PYN4</accession>
<dbReference type="AlphaFoldDB" id="A0A4R1PYN4"/>
<protein>
    <submittedName>
        <fullName evidence="2">Uncharacterized protein</fullName>
    </submittedName>
</protein>
<organism evidence="2 3">
    <name type="scientific">Anaerospora hongkongensis</name>
    <dbReference type="NCBI Taxonomy" id="244830"/>
    <lineage>
        <taxon>Bacteria</taxon>
        <taxon>Bacillati</taxon>
        <taxon>Bacillota</taxon>
        <taxon>Negativicutes</taxon>
        <taxon>Selenomonadales</taxon>
        <taxon>Sporomusaceae</taxon>
        <taxon>Anaerospora</taxon>
    </lineage>
</organism>
<comment type="caution">
    <text evidence="2">The sequence shown here is derived from an EMBL/GenBank/DDBJ whole genome shotgun (WGS) entry which is preliminary data.</text>
</comment>
<name>A0A4R1PYN4_9FIRM</name>
<keyword evidence="3" id="KW-1185">Reference proteome</keyword>
<keyword evidence="1" id="KW-0175">Coiled coil</keyword>
<reference evidence="2 3" key="1">
    <citation type="submission" date="2019-03" db="EMBL/GenBank/DDBJ databases">
        <title>Genomic Encyclopedia of Type Strains, Phase IV (KMG-IV): sequencing the most valuable type-strain genomes for metagenomic binning, comparative biology and taxonomic classification.</title>
        <authorList>
            <person name="Goeker M."/>
        </authorList>
    </citation>
    <scope>NUCLEOTIDE SEQUENCE [LARGE SCALE GENOMIC DNA]</scope>
    <source>
        <strain evidence="2 3">DSM 15969</strain>
    </source>
</reference>
<evidence type="ECO:0000313" key="2">
    <source>
        <dbReference type="EMBL" id="TCL37819.1"/>
    </source>
</evidence>
<feature type="coiled-coil region" evidence="1">
    <location>
        <begin position="20"/>
        <end position="75"/>
    </location>
</feature>
<dbReference type="Gene3D" id="1.20.5.2280">
    <property type="match status" value="1"/>
</dbReference>
<gene>
    <name evidence="2" type="ORF">EV210_105258</name>
</gene>
<dbReference type="RefSeq" id="WP_312198406.1">
    <property type="nucleotide sequence ID" value="NZ_DALYTA010000004.1"/>
</dbReference>
<sequence length="147" mass="16799">MEGVRAVTAEEFQTAVLQQLQVLQQNFTKLDTRMDDLQLKMGSLDSRVNTLALQLDKLDSRADELETNLTHHLAAQYSIMNAKLDECLAIQQNDLMKLLEIIHEEMATQEETDRIVKAQAEQSKMLSLLSTRSIQHEAELEYLKLAK</sequence>